<dbReference type="InterPro" id="IPR006805">
    <property type="entry name" value="Anth_synth_I_N"/>
</dbReference>
<feature type="compositionally biased region" description="Low complexity" evidence="1">
    <location>
        <begin position="174"/>
        <end position="189"/>
    </location>
</feature>
<feature type="compositionally biased region" description="Basic residues" evidence="1">
    <location>
        <begin position="190"/>
        <end position="201"/>
    </location>
</feature>
<proteinExistence type="predicted"/>
<feature type="region of interest" description="Disordered" evidence="1">
    <location>
        <begin position="174"/>
        <end position="201"/>
    </location>
</feature>
<feature type="domain" description="Anthranilate synthase component I N-terminal" evidence="2">
    <location>
        <begin position="15"/>
        <end position="119"/>
    </location>
</feature>
<reference evidence="3 4" key="1">
    <citation type="journal article" date="2019" name="Nat. Microbiol.">
        <title>Mediterranean grassland soil C-N compound turnover is dependent on rainfall and depth, and is mediated by genomically divergent microorganisms.</title>
        <authorList>
            <person name="Diamond S."/>
            <person name="Andeer P.F."/>
            <person name="Li Z."/>
            <person name="Crits-Christoph A."/>
            <person name="Burstein D."/>
            <person name="Anantharaman K."/>
            <person name="Lane K.R."/>
            <person name="Thomas B.C."/>
            <person name="Pan C."/>
            <person name="Northen T.R."/>
            <person name="Banfield J.F."/>
        </authorList>
    </citation>
    <scope>NUCLEOTIDE SEQUENCE [LARGE SCALE GENOMIC DNA]</scope>
    <source>
        <strain evidence="3">WS_10</strain>
    </source>
</reference>
<protein>
    <recommendedName>
        <fullName evidence="2">Anthranilate synthase component I N-terminal domain-containing protein</fullName>
    </recommendedName>
</protein>
<evidence type="ECO:0000256" key="1">
    <source>
        <dbReference type="SAM" id="MobiDB-lite"/>
    </source>
</evidence>
<feature type="region of interest" description="Disordered" evidence="1">
    <location>
        <begin position="140"/>
        <end position="160"/>
    </location>
</feature>
<evidence type="ECO:0000313" key="3">
    <source>
        <dbReference type="EMBL" id="TMQ71348.1"/>
    </source>
</evidence>
<dbReference type="SUPFAM" id="SSF56322">
    <property type="entry name" value="ADC synthase"/>
    <property type="match status" value="1"/>
</dbReference>
<sequence length="201" mass="22283">MLFHSELPLLEEVEIADPLSAARALSHLPYPFLLHSALRDERARWSYFGADPFAVFSAEGYEDARALWRALSRRVIGSDPPPTAVPFTGGIVGYWAYDFGRRLERLPTIARDDLLLPDVFAPSRGSITSSDCCPRVGGRCRGSHATSSRSPFPPPSPPRAIAARWSRCGTTFAWATSSRPTSRSAGPARSSRRIRARSRWR</sequence>
<dbReference type="InterPro" id="IPR005801">
    <property type="entry name" value="ADC_synthase"/>
</dbReference>
<gene>
    <name evidence="3" type="ORF">E6K80_05905</name>
</gene>
<evidence type="ECO:0000313" key="4">
    <source>
        <dbReference type="Proteomes" id="UP000319836"/>
    </source>
</evidence>
<dbReference type="EMBL" id="VBPA01000131">
    <property type="protein sequence ID" value="TMQ71348.1"/>
    <property type="molecule type" value="Genomic_DNA"/>
</dbReference>
<dbReference type="Proteomes" id="UP000319836">
    <property type="component" value="Unassembled WGS sequence"/>
</dbReference>
<accession>A0A538U633</accession>
<name>A0A538U633_UNCEI</name>
<dbReference type="Gene3D" id="3.60.120.10">
    <property type="entry name" value="Anthranilate synthase"/>
    <property type="match status" value="1"/>
</dbReference>
<evidence type="ECO:0000259" key="2">
    <source>
        <dbReference type="Pfam" id="PF04715"/>
    </source>
</evidence>
<organism evidence="3 4">
    <name type="scientific">Eiseniibacteriota bacterium</name>
    <dbReference type="NCBI Taxonomy" id="2212470"/>
    <lineage>
        <taxon>Bacteria</taxon>
        <taxon>Candidatus Eiseniibacteriota</taxon>
    </lineage>
</organism>
<comment type="caution">
    <text evidence="3">The sequence shown here is derived from an EMBL/GenBank/DDBJ whole genome shotgun (WGS) entry which is preliminary data.</text>
</comment>
<dbReference type="Pfam" id="PF04715">
    <property type="entry name" value="Anth_synt_I_N"/>
    <property type="match status" value="1"/>
</dbReference>
<dbReference type="AlphaFoldDB" id="A0A538U633"/>